<sequence>MNESTGILYLLPPQISEKKHQRKRANNVNRKERWGTIAPLVSHIPEFPVHGYRSGSGLTTPYFALQGSPLLVLLLPPATQRRGWTSGQEHHSLHDGANAEISRRLSPARHRQKLEKEAASARVRCASGGSGRSYKVFNGNRPIVKEPERLVDIGDSSPRCCDGSGTGVESAQGDLAQGSR</sequence>
<keyword evidence="3" id="KW-1185">Reference proteome</keyword>
<organism evidence="2 3">
    <name type="scientific">Cordylochernes scorpioides</name>
    <dbReference type="NCBI Taxonomy" id="51811"/>
    <lineage>
        <taxon>Eukaryota</taxon>
        <taxon>Metazoa</taxon>
        <taxon>Ecdysozoa</taxon>
        <taxon>Arthropoda</taxon>
        <taxon>Chelicerata</taxon>
        <taxon>Arachnida</taxon>
        <taxon>Pseudoscorpiones</taxon>
        <taxon>Cheliferoidea</taxon>
        <taxon>Chernetidae</taxon>
        <taxon>Cordylochernes</taxon>
    </lineage>
</organism>
<dbReference type="EMBL" id="CP092870">
    <property type="protein sequence ID" value="UYV71206.1"/>
    <property type="molecule type" value="Genomic_DNA"/>
</dbReference>
<protein>
    <submittedName>
        <fullName evidence="2">Uncharacterized protein</fullName>
    </submittedName>
</protein>
<name>A0ABY6KSP6_9ARAC</name>
<evidence type="ECO:0000313" key="3">
    <source>
        <dbReference type="Proteomes" id="UP001235939"/>
    </source>
</evidence>
<accession>A0ABY6KSP6</accession>
<gene>
    <name evidence="2" type="ORF">LAZ67_8002178</name>
</gene>
<dbReference type="Proteomes" id="UP001235939">
    <property type="component" value="Chromosome 08"/>
</dbReference>
<proteinExistence type="predicted"/>
<reference evidence="2 3" key="1">
    <citation type="submission" date="2022-01" db="EMBL/GenBank/DDBJ databases">
        <title>A chromosomal length assembly of Cordylochernes scorpioides.</title>
        <authorList>
            <person name="Zeh D."/>
            <person name="Zeh J."/>
        </authorList>
    </citation>
    <scope>NUCLEOTIDE SEQUENCE [LARGE SCALE GENOMIC DNA]</scope>
    <source>
        <strain evidence="2">IN4F17</strain>
        <tissue evidence="2">Whole Body</tissue>
    </source>
</reference>
<evidence type="ECO:0000313" key="2">
    <source>
        <dbReference type="EMBL" id="UYV71206.1"/>
    </source>
</evidence>
<feature type="region of interest" description="Disordered" evidence="1">
    <location>
        <begin position="148"/>
        <end position="180"/>
    </location>
</feature>
<evidence type="ECO:0000256" key="1">
    <source>
        <dbReference type="SAM" id="MobiDB-lite"/>
    </source>
</evidence>